<reference evidence="3" key="2">
    <citation type="submission" date="2024-01" db="EMBL/GenBank/DDBJ databases">
        <title>Comparative genomics of Cryptococcus and Kwoniella reveals pathogenesis evolution and contrasting modes of karyotype evolution via chromosome fusion or intercentromeric recombination.</title>
        <authorList>
            <person name="Coelho M.A."/>
            <person name="David-Palma M."/>
            <person name="Shea T."/>
            <person name="Bowers K."/>
            <person name="McGinley-Smith S."/>
            <person name="Mohammad A.W."/>
            <person name="Gnirke A."/>
            <person name="Yurkov A.M."/>
            <person name="Nowrousian M."/>
            <person name="Sun S."/>
            <person name="Cuomo C.A."/>
            <person name="Heitman J."/>
        </authorList>
    </citation>
    <scope>NUCLEOTIDE SEQUENCE</scope>
    <source>
        <strain evidence="3">CBS 12478</strain>
    </source>
</reference>
<sequence length="187" mass="20299">MSRHSQLLTTLLGLTLFALLNVSVGVAAVPVVSSLTSTQGRQGDNGIAFPEWPETGYPSTTWKRKDPTNGDRIKRGLNPLPPQKRNPTPTHQLLPRLSPAPQQAATGGYGFAICTTFFNYALNTENIVANNVQLAVDECSSRAQANSRFNFVLAHIEATTYACQLGISNVIGEECNGDNYGLYEQMI</sequence>
<feature type="compositionally biased region" description="Basic and acidic residues" evidence="1">
    <location>
        <begin position="63"/>
        <end position="74"/>
    </location>
</feature>
<proteinExistence type="predicted"/>
<organism evidence="3 4">
    <name type="scientific">Kwoniella shandongensis</name>
    <dbReference type="NCBI Taxonomy" id="1734106"/>
    <lineage>
        <taxon>Eukaryota</taxon>
        <taxon>Fungi</taxon>
        <taxon>Dikarya</taxon>
        <taxon>Basidiomycota</taxon>
        <taxon>Agaricomycotina</taxon>
        <taxon>Tremellomycetes</taxon>
        <taxon>Tremellales</taxon>
        <taxon>Cryptococcaceae</taxon>
        <taxon>Kwoniella</taxon>
    </lineage>
</organism>
<feature type="chain" id="PRO_5043377623" evidence="2">
    <location>
        <begin position="29"/>
        <end position="187"/>
    </location>
</feature>
<dbReference type="AlphaFoldDB" id="A0A5M6BV28"/>
<accession>A0A5M6BV28</accession>
<dbReference type="EMBL" id="CP144055">
    <property type="protein sequence ID" value="WWD18308.1"/>
    <property type="molecule type" value="Genomic_DNA"/>
</dbReference>
<evidence type="ECO:0000313" key="4">
    <source>
        <dbReference type="Proteomes" id="UP000322225"/>
    </source>
</evidence>
<feature type="region of interest" description="Disordered" evidence="1">
    <location>
        <begin position="35"/>
        <end position="96"/>
    </location>
</feature>
<keyword evidence="2" id="KW-0732">Signal</keyword>
<dbReference type="GeneID" id="43590217"/>
<dbReference type="Proteomes" id="UP000322225">
    <property type="component" value="Chromosome 5"/>
</dbReference>
<dbReference type="KEGG" id="ksn:43590217"/>
<name>A0A5M6BV28_9TREE</name>
<dbReference type="RefSeq" id="XP_031859645.1">
    <property type="nucleotide sequence ID" value="XM_032006064.1"/>
</dbReference>
<reference evidence="3" key="1">
    <citation type="submission" date="2017-08" db="EMBL/GenBank/DDBJ databases">
        <authorList>
            <person name="Cuomo C."/>
            <person name="Billmyre B."/>
            <person name="Heitman J."/>
        </authorList>
    </citation>
    <scope>NUCLEOTIDE SEQUENCE</scope>
    <source>
        <strain evidence="3">CBS 12478</strain>
    </source>
</reference>
<evidence type="ECO:0000256" key="1">
    <source>
        <dbReference type="SAM" id="MobiDB-lite"/>
    </source>
</evidence>
<gene>
    <name evidence="3" type="ORF">CI109_102758</name>
</gene>
<evidence type="ECO:0000256" key="2">
    <source>
        <dbReference type="SAM" id="SignalP"/>
    </source>
</evidence>
<keyword evidence="4" id="KW-1185">Reference proteome</keyword>
<evidence type="ECO:0000313" key="3">
    <source>
        <dbReference type="EMBL" id="WWD18308.1"/>
    </source>
</evidence>
<protein>
    <submittedName>
        <fullName evidence="3">Uncharacterized protein</fullName>
    </submittedName>
</protein>
<feature type="signal peptide" evidence="2">
    <location>
        <begin position="1"/>
        <end position="28"/>
    </location>
</feature>